<protein>
    <submittedName>
        <fullName evidence="2">Uncharacterized protein</fullName>
    </submittedName>
</protein>
<feature type="region of interest" description="Disordered" evidence="1">
    <location>
        <begin position="1"/>
        <end position="33"/>
    </location>
</feature>
<accession>A0ABX0K909</accession>
<evidence type="ECO:0000256" key="1">
    <source>
        <dbReference type="SAM" id="MobiDB-lite"/>
    </source>
</evidence>
<sequence>MTEATKNNEAPVRIVGTGPEDGPALPGTTEDTPAAPGWLEPEVDVAFALLGLTGAGVERARDSYIDCLACVPRTMDLDVGHDACRLGLLRALKAEFTLGDDVWRAFEQKLEAIESDLTSDL</sequence>
<gene>
    <name evidence="2" type="ORF">GOB84_10030</name>
</gene>
<keyword evidence="3" id="KW-1185">Reference proteome</keyword>
<evidence type="ECO:0000313" key="3">
    <source>
        <dbReference type="Proteomes" id="UP000615326"/>
    </source>
</evidence>
<comment type="caution">
    <text evidence="2">The sequence shown here is derived from an EMBL/GenBank/DDBJ whole genome shotgun (WGS) entry which is preliminary data.</text>
</comment>
<reference evidence="2 3" key="1">
    <citation type="journal article" date="2020" name="Int. J. Syst. Evol. Microbiol.">
        <title>Novel acetic acid bacteria from cider fermentations: Acetobacter conturbans sp. nov. and Acetobacter fallax sp. nov.</title>
        <authorList>
            <person name="Sombolestani A.S."/>
            <person name="Cleenwerck I."/>
            <person name="Cnockaert M."/>
            <person name="Borremans W."/>
            <person name="Wieme A.D."/>
            <person name="De Vuyst L."/>
            <person name="Vandamme P."/>
        </authorList>
    </citation>
    <scope>NUCLEOTIDE SEQUENCE [LARGE SCALE GENOMIC DNA]</scope>
    <source>
        <strain evidence="2 3">LMG 1637</strain>
    </source>
</reference>
<proteinExistence type="predicted"/>
<dbReference type="RefSeq" id="WP_173577413.1">
    <property type="nucleotide sequence ID" value="NZ_WOSW01000017.1"/>
</dbReference>
<name>A0ABX0K909_9PROT</name>
<dbReference type="EMBL" id="WOSW01000017">
    <property type="protein sequence ID" value="NHO32887.1"/>
    <property type="molecule type" value="Genomic_DNA"/>
</dbReference>
<evidence type="ECO:0000313" key="2">
    <source>
        <dbReference type="EMBL" id="NHO32887.1"/>
    </source>
</evidence>
<dbReference type="Proteomes" id="UP000615326">
    <property type="component" value="Unassembled WGS sequence"/>
</dbReference>
<organism evidence="2 3">
    <name type="scientific">Acetobacter fallax</name>
    <dbReference type="NCBI Taxonomy" id="1737473"/>
    <lineage>
        <taxon>Bacteria</taxon>
        <taxon>Pseudomonadati</taxon>
        <taxon>Pseudomonadota</taxon>
        <taxon>Alphaproteobacteria</taxon>
        <taxon>Acetobacterales</taxon>
        <taxon>Acetobacteraceae</taxon>
        <taxon>Acetobacter</taxon>
    </lineage>
</organism>